<keyword evidence="4" id="KW-1185">Reference proteome</keyword>
<dbReference type="SMART" id="SM00490">
    <property type="entry name" value="HELICc"/>
    <property type="match status" value="1"/>
</dbReference>
<evidence type="ECO:0000259" key="2">
    <source>
        <dbReference type="PROSITE" id="PS51194"/>
    </source>
</evidence>
<dbReference type="SUPFAM" id="SSF52540">
    <property type="entry name" value="P-loop containing nucleoside triphosphate hydrolases"/>
    <property type="match status" value="1"/>
</dbReference>
<organism evidence="3 4">
    <name type="scientific">Streptomonospora algeriensis</name>
    <dbReference type="NCBI Taxonomy" id="995084"/>
    <lineage>
        <taxon>Bacteria</taxon>
        <taxon>Bacillati</taxon>
        <taxon>Actinomycetota</taxon>
        <taxon>Actinomycetes</taxon>
        <taxon>Streptosporangiales</taxon>
        <taxon>Nocardiopsidaceae</taxon>
        <taxon>Streptomonospora</taxon>
    </lineage>
</organism>
<dbReference type="NCBIfam" id="NF038325">
    <property type="entry name" value="DISARM_DrmAS"/>
    <property type="match status" value="1"/>
</dbReference>
<comment type="caution">
    <text evidence="3">The sequence shown here is derived from an EMBL/GenBank/DDBJ whole genome shotgun (WGS) entry which is preliminary data.</text>
</comment>
<dbReference type="Proteomes" id="UP001596956">
    <property type="component" value="Unassembled WGS sequence"/>
</dbReference>
<feature type="domain" description="Helicase C-terminal" evidence="2">
    <location>
        <begin position="831"/>
        <end position="1010"/>
    </location>
</feature>
<dbReference type="InterPro" id="IPR001650">
    <property type="entry name" value="Helicase_C-like"/>
</dbReference>
<dbReference type="Gene3D" id="3.40.50.300">
    <property type="entry name" value="P-loop containing nucleotide triphosphate hydrolases"/>
    <property type="match status" value="1"/>
</dbReference>
<dbReference type="EMBL" id="JBHTHR010000009">
    <property type="protein sequence ID" value="MFD0799909.1"/>
    <property type="molecule type" value="Genomic_DNA"/>
</dbReference>
<feature type="compositionally biased region" description="Basic and acidic residues" evidence="1">
    <location>
        <begin position="122"/>
        <end position="138"/>
    </location>
</feature>
<evidence type="ECO:0000313" key="4">
    <source>
        <dbReference type="Proteomes" id="UP001596956"/>
    </source>
</evidence>
<dbReference type="CDD" id="cd18785">
    <property type="entry name" value="SF2_C"/>
    <property type="match status" value="1"/>
</dbReference>
<evidence type="ECO:0000313" key="3">
    <source>
        <dbReference type="EMBL" id="MFD0799909.1"/>
    </source>
</evidence>
<protein>
    <submittedName>
        <fullName evidence="3">DISARM system helicase DrmA</fullName>
    </submittedName>
</protein>
<feature type="region of interest" description="Disordered" evidence="1">
    <location>
        <begin position="51"/>
        <end position="85"/>
    </location>
</feature>
<keyword evidence="3" id="KW-0347">Helicase</keyword>
<feature type="region of interest" description="Disordered" evidence="1">
    <location>
        <begin position="117"/>
        <end position="152"/>
    </location>
</feature>
<gene>
    <name evidence="3" type="primary">drmA</name>
    <name evidence="3" type="ORF">ACFQZU_01050</name>
</gene>
<evidence type="ECO:0000256" key="1">
    <source>
        <dbReference type="SAM" id="MobiDB-lite"/>
    </source>
</evidence>
<dbReference type="Pfam" id="PF00271">
    <property type="entry name" value="Helicase_C"/>
    <property type="match status" value="1"/>
</dbReference>
<dbReference type="GO" id="GO:0004386">
    <property type="term" value="F:helicase activity"/>
    <property type="evidence" value="ECO:0007669"/>
    <property type="project" value="UniProtKB-KW"/>
</dbReference>
<reference evidence="4" key="1">
    <citation type="journal article" date="2019" name="Int. J. Syst. Evol. Microbiol.">
        <title>The Global Catalogue of Microorganisms (GCM) 10K type strain sequencing project: providing services to taxonomists for standard genome sequencing and annotation.</title>
        <authorList>
            <consortium name="The Broad Institute Genomics Platform"/>
            <consortium name="The Broad Institute Genome Sequencing Center for Infectious Disease"/>
            <person name="Wu L."/>
            <person name="Ma J."/>
        </authorList>
    </citation>
    <scope>NUCLEOTIDE SEQUENCE [LARGE SCALE GENOMIC DNA]</scope>
    <source>
        <strain evidence="4">CCUG 63369</strain>
    </source>
</reference>
<keyword evidence="3" id="KW-0547">Nucleotide-binding</keyword>
<sequence>MRAELEQLVVGDLYGPTDGDPFEELPSSERPVDRYILGRLAPNGALIRPEEQDGMAESSLSGGAEGVEPAAADEDGDAEPEAPAVPSMFCSAHGFTVCVEPGTTRLYARAAWARYVDEPDPDPEKTGRIRRREPREGEAEIPVGEDGGFGPLELDPAQPGVCVRGRVRTYGTARLVTVFLVNAQRGEARDQGLWLFQAELSLTAADGAAPVFVPRPESFADGDQADADEQARLAMNYRFAAEFAVGHSVAVDVETAPGDPMRAVAVRTAAVPGYELPATDVPSAAEDPDLPELAGLVVDMKALAEVDAATVRSALGSLVTGYRAWIERQNERIGAPDAHLEGYRAEARRNLADAATAAERIDRAIALLEEDPDALAAFRFANRAMHLQRLHSLVAQQRDGDGAEAIDDLAESLDVPRNRSWRPFQLAFLLLNLPSVTDPAHPERARDDKRVADLLWFPTGGGKTEAYLGLTAYTLAIRRLQGTVGDLRGHSGVAVLMRYTLRLLTIQQFQRATTLICACEVLRRDDEATWGTVPFRIGLWVGGKVTPNRTDQAQEWLKARRKARGGNRGDGSPHQLMACPWCGTAIDPGSDIDVDGIRQRTLVFCPDLDCPFSSYSSGGEGLPVLVVDREIYRLVPSLIIATVDKFAQLAWQGETQALFGRVSRVCERHGYLTGELHSTVCDGARNHRPERKGRGYPAATVHSAEPLRPPDLVIQDELHLISGPLGSLVGLYETAVDRLATWEYTLPSTGAAVQVRPKVVASTATVRRAGHQIGRLFAGRDTRIFPPQGLDASDNFFARQRDTSVRDGRRYVGICAHGVRIKSTQIRVYVSVLAAAQKLHDKYGGNEVTDPYMTLVGYFNSLRDLGGMRRLVDDDVATRLGRADGRGLARRRRPWAEELTSRLGSEAIPQILDHLAVPFSQDTGARRPLDVLLATNMIAVGVDVSRLGAMVVNGQPKSTAEYIQATSRVGRRAPGLVFTVYNWARPRDLSHYERFANFHATMYRHVEALSVTPFAARAVDRGLMGLIVSLARNLSDSLNPELGAGRFDRTGQLADHIGNEIKRRARQVTGDKQQALAVAEQVDNRLDVWHQRWNRQGTDGTTLAYRTPYKSDNVVGLLTNPDEGRWRPTTCPTSLREVEPGIRLILDPERGFGADNEPAFLPNPPEDE</sequence>
<proteinExistence type="predicted"/>
<feature type="region of interest" description="Disordered" evidence="1">
    <location>
        <begin position="1148"/>
        <end position="1168"/>
    </location>
</feature>
<accession>A0ABW3BB14</accession>
<feature type="region of interest" description="Disordered" evidence="1">
    <location>
        <begin position="1"/>
        <end position="31"/>
    </location>
</feature>
<feature type="compositionally biased region" description="Acidic residues" evidence="1">
    <location>
        <begin position="71"/>
        <end position="80"/>
    </location>
</feature>
<dbReference type="PROSITE" id="PS51194">
    <property type="entry name" value="HELICASE_CTER"/>
    <property type="match status" value="1"/>
</dbReference>
<name>A0ABW3BB14_9ACTN</name>
<dbReference type="InterPro" id="IPR027417">
    <property type="entry name" value="P-loop_NTPase"/>
</dbReference>
<keyword evidence="3" id="KW-0378">Hydrolase</keyword>
<keyword evidence="3" id="KW-0067">ATP-binding</keyword>